<keyword evidence="3" id="KW-1185">Reference proteome</keyword>
<name>A0AAE4JXN8_9CYAN</name>
<proteinExistence type="predicted"/>
<dbReference type="InterPro" id="IPR046171">
    <property type="entry name" value="DUF6173"/>
</dbReference>
<dbReference type="EMBL" id="JAVMIP010000031">
    <property type="protein sequence ID" value="MDS3862466.1"/>
    <property type="molecule type" value="Genomic_DNA"/>
</dbReference>
<feature type="region of interest" description="Disordered" evidence="1">
    <location>
        <begin position="115"/>
        <end position="139"/>
    </location>
</feature>
<reference evidence="3" key="1">
    <citation type="submission" date="2023-07" db="EMBL/GenBank/DDBJ databases">
        <authorList>
            <person name="Luz R."/>
            <person name="Cordeiro R."/>
            <person name="Fonseca A."/>
            <person name="Goncalves V."/>
        </authorList>
    </citation>
    <scope>NUCLEOTIDE SEQUENCE [LARGE SCALE GENOMIC DNA]</scope>
    <source>
        <strain evidence="3">BACA0444</strain>
    </source>
</reference>
<evidence type="ECO:0000256" key="1">
    <source>
        <dbReference type="SAM" id="MobiDB-lite"/>
    </source>
</evidence>
<comment type="caution">
    <text evidence="2">The sequence shown here is derived from an EMBL/GenBank/DDBJ whole genome shotgun (WGS) entry which is preliminary data.</text>
</comment>
<evidence type="ECO:0000313" key="3">
    <source>
        <dbReference type="Proteomes" id="UP001268256"/>
    </source>
</evidence>
<dbReference type="AlphaFoldDB" id="A0AAE4JXN8"/>
<sequence>MFRVEREIERSVQNPRVTMPEFKFTTNAQANYASEFHKRLVKWINDFDASLDDRYEVGIRLVSFGQVVTFHLKGLGYWDPSLISFSGTTESGDPVELIQHVSQISILLMKMERREPDKPKQPVGFHLDDSSNLNSDSEE</sequence>
<dbReference type="Pfam" id="PF19670">
    <property type="entry name" value="DUF6173"/>
    <property type="match status" value="1"/>
</dbReference>
<organism evidence="2 3">
    <name type="scientific">Pseudocalidococcus azoricus BACA0444</name>
    <dbReference type="NCBI Taxonomy" id="2918990"/>
    <lineage>
        <taxon>Bacteria</taxon>
        <taxon>Bacillati</taxon>
        <taxon>Cyanobacteriota</taxon>
        <taxon>Cyanophyceae</taxon>
        <taxon>Acaryochloridales</taxon>
        <taxon>Thermosynechococcaceae</taxon>
        <taxon>Pseudocalidococcus</taxon>
        <taxon>Pseudocalidococcus azoricus</taxon>
    </lineage>
</organism>
<gene>
    <name evidence="2" type="ORF">RIF25_16845</name>
</gene>
<dbReference type="RefSeq" id="WP_322879671.1">
    <property type="nucleotide sequence ID" value="NZ_JAVMIP010000031.1"/>
</dbReference>
<accession>A0AAE4JXN8</accession>
<evidence type="ECO:0000313" key="2">
    <source>
        <dbReference type="EMBL" id="MDS3862466.1"/>
    </source>
</evidence>
<feature type="compositionally biased region" description="Low complexity" evidence="1">
    <location>
        <begin position="130"/>
        <end position="139"/>
    </location>
</feature>
<protein>
    <submittedName>
        <fullName evidence="2">DUF6173 family protein</fullName>
    </submittedName>
</protein>
<dbReference type="Proteomes" id="UP001268256">
    <property type="component" value="Unassembled WGS sequence"/>
</dbReference>